<feature type="transmembrane region" description="Helical" evidence="6">
    <location>
        <begin position="30"/>
        <end position="53"/>
    </location>
</feature>
<dbReference type="SUPFAM" id="SSF103481">
    <property type="entry name" value="Multidrug resistance efflux transporter EmrE"/>
    <property type="match status" value="2"/>
</dbReference>
<sequence>MSVPLAYIGVIMIWSTTPLAILWSGEGAGFIFGLASRMSIGAILALLTAAVFGYRLKRNHPALQAYMAAGLGIYGSMLPVYWAAQYIPSGWVSLLFGMTPLFTSLMALRHLEGETLTARKLTGMLLGVAGLAAIFATAIEINSHAAAGICAVLLSVVIHSASAVGIKRINADIPSIVLTSGGLAIAAPLLLVTWLLAGPSLPAEIPAKTAGAIIYLAIFGSVLGFALYYHVLKHVQATRVALITLITPVMALMLGHILNDEPLNGKIVTGAFMILAGLLLFESKRRPGK</sequence>
<dbReference type="EMBL" id="VBRY01000007">
    <property type="protein sequence ID" value="TLS66932.1"/>
    <property type="molecule type" value="Genomic_DNA"/>
</dbReference>
<evidence type="ECO:0000259" key="7">
    <source>
        <dbReference type="Pfam" id="PF00892"/>
    </source>
</evidence>
<evidence type="ECO:0000256" key="1">
    <source>
        <dbReference type="ARBA" id="ARBA00004141"/>
    </source>
</evidence>
<comment type="caution">
    <text evidence="8">The sequence shown here is derived from an EMBL/GenBank/DDBJ whole genome shotgun (WGS) entry which is preliminary data.</text>
</comment>
<dbReference type="InterPro" id="IPR050638">
    <property type="entry name" value="AA-Vitamin_Transporters"/>
</dbReference>
<dbReference type="GO" id="GO:0016020">
    <property type="term" value="C:membrane"/>
    <property type="evidence" value="ECO:0007669"/>
    <property type="project" value="UniProtKB-SubCell"/>
</dbReference>
<dbReference type="InterPro" id="IPR037185">
    <property type="entry name" value="EmrE-like"/>
</dbReference>
<keyword evidence="3 6" id="KW-0812">Transmembrane</keyword>
<feature type="transmembrane region" description="Helical" evidence="6">
    <location>
        <begin position="121"/>
        <end position="139"/>
    </location>
</feature>
<dbReference type="PANTHER" id="PTHR32322:SF2">
    <property type="entry name" value="EAMA DOMAIN-CONTAINING PROTEIN"/>
    <property type="match status" value="1"/>
</dbReference>
<comment type="subcellular location">
    <subcellularLocation>
        <location evidence="1">Membrane</location>
        <topology evidence="1">Multi-pass membrane protein</topology>
    </subcellularLocation>
</comment>
<dbReference type="RefSeq" id="WP_138239322.1">
    <property type="nucleotide sequence ID" value="NZ_VBRY01000007.1"/>
</dbReference>
<evidence type="ECO:0000256" key="4">
    <source>
        <dbReference type="ARBA" id="ARBA00022989"/>
    </source>
</evidence>
<dbReference type="Pfam" id="PF00892">
    <property type="entry name" value="EamA"/>
    <property type="match status" value="2"/>
</dbReference>
<feature type="transmembrane region" description="Helical" evidence="6">
    <location>
        <begin position="263"/>
        <end position="281"/>
    </location>
</feature>
<feature type="domain" description="EamA" evidence="7">
    <location>
        <begin position="6"/>
        <end position="135"/>
    </location>
</feature>
<name>A0A5R9GSA2_9PROT</name>
<gene>
    <name evidence="8" type="ORF">FEF65_08165</name>
</gene>
<protein>
    <submittedName>
        <fullName evidence="8">DMT family transporter</fullName>
    </submittedName>
</protein>
<reference evidence="8 9" key="1">
    <citation type="journal article" date="2019" name="Appl. Environ. Microbiol.">
        <title>Environmental Evidence and Genomic Insight of Iron-oxidizing Bacteria Preference Towards More Corrosion Resistant Stainless Steel at Higher Salinities.</title>
        <authorList>
            <person name="Garrison C.E."/>
            <person name="Price K.A."/>
            <person name="Field E.K."/>
        </authorList>
    </citation>
    <scope>NUCLEOTIDE SEQUENCE [LARGE SCALE GENOMIC DNA]</scope>
    <source>
        <strain evidence="8 9">P3</strain>
    </source>
</reference>
<accession>A0A5R9GSA2</accession>
<dbReference type="AlphaFoldDB" id="A0A5R9GSA2"/>
<evidence type="ECO:0000256" key="5">
    <source>
        <dbReference type="ARBA" id="ARBA00023136"/>
    </source>
</evidence>
<feature type="domain" description="EamA" evidence="7">
    <location>
        <begin position="147"/>
        <end position="280"/>
    </location>
</feature>
<comment type="similarity">
    <text evidence="2">Belongs to the EamA transporter family.</text>
</comment>
<feature type="transmembrane region" description="Helical" evidence="6">
    <location>
        <begin position="145"/>
        <end position="164"/>
    </location>
</feature>
<proteinExistence type="inferred from homology"/>
<feature type="transmembrane region" description="Helical" evidence="6">
    <location>
        <begin position="65"/>
        <end position="84"/>
    </location>
</feature>
<feature type="transmembrane region" description="Helical" evidence="6">
    <location>
        <begin position="209"/>
        <end position="228"/>
    </location>
</feature>
<organism evidence="8 9">
    <name type="scientific">Mariprofundus erugo</name>
    <dbReference type="NCBI Taxonomy" id="2528639"/>
    <lineage>
        <taxon>Bacteria</taxon>
        <taxon>Pseudomonadati</taxon>
        <taxon>Pseudomonadota</taxon>
        <taxon>Candidatius Mariprofundia</taxon>
        <taxon>Mariprofundales</taxon>
        <taxon>Mariprofundaceae</taxon>
        <taxon>Mariprofundus</taxon>
    </lineage>
</organism>
<feature type="transmembrane region" description="Helical" evidence="6">
    <location>
        <begin position="240"/>
        <end position="257"/>
    </location>
</feature>
<dbReference type="PANTHER" id="PTHR32322">
    <property type="entry name" value="INNER MEMBRANE TRANSPORTER"/>
    <property type="match status" value="1"/>
</dbReference>
<feature type="transmembrane region" description="Helical" evidence="6">
    <location>
        <begin position="5"/>
        <end position="24"/>
    </location>
</feature>
<feature type="transmembrane region" description="Helical" evidence="6">
    <location>
        <begin position="90"/>
        <end position="109"/>
    </location>
</feature>
<keyword evidence="5 6" id="KW-0472">Membrane</keyword>
<keyword evidence="4 6" id="KW-1133">Transmembrane helix</keyword>
<evidence type="ECO:0000256" key="6">
    <source>
        <dbReference type="SAM" id="Phobius"/>
    </source>
</evidence>
<dbReference type="InterPro" id="IPR000620">
    <property type="entry name" value="EamA_dom"/>
</dbReference>
<evidence type="ECO:0000256" key="3">
    <source>
        <dbReference type="ARBA" id="ARBA00022692"/>
    </source>
</evidence>
<keyword evidence="9" id="KW-1185">Reference proteome</keyword>
<evidence type="ECO:0000313" key="9">
    <source>
        <dbReference type="Proteomes" id="UP000306585"/>
    </source>
</evidence>
<evidence type="ECO:0000313" key="8">
    <source>
        <dbReference type="EMBL" id="TLS66932.1"/>
    </source>
</evidence>
<dbReference type="Proteomes" id="UP000306585">
    <property type="component" value="Unassembled WGS sequence"/>
</dbReference>
<feature type="transmembrane region" description="Helical" evidence="6">
    <location>
        <begin position="176"/>
        <end position="197"/>
    </location>
</feature>
<evidence type="ECO:0000256" key="2">
    <source>
        <dbReference type="ARBA" id="ARBA00007362"/>
    </source>
</evidence>